<sequence>MATTTGRSQRGDVAATTWRPPEGWGLALLCSALIYGAHLNYAGLTYQSSLFLSLAVCLVLLGVLALPARRAELNGMRGVLWPSVCFLVVVAAALLSLTPFGPGGPAPVWSYIGMSPGSVTINRTATIIEIIKLLGLAAIFALGGIMGAGDARARTTLNTFVLAGGLFGLWAIITHASGGNGHSTNRLEANFLAPNTAGGFFGLVATMAVGALVTAYRSSSKDRLSRLAPYAATLAVALIALLMSGSRGGAIATVIAFGAYLLFQIFAGKVRVGRALILAAIGGAVALVAVIVGGEVMINRALEGGATADVRAHMGEIHFKAFQAAPLMGYGLGTFDAINRSVMDAQNFDDLWAVRATHNVYIQWLEEAGLIGALPMFACIGLILITTYRRTLARSRMTSFLFALLAADALVLFHGISDFDLQTYSFALNWSFLLGLQYRLSLGSRA</sequence>
<name>A0ABW3T7M3_9CAUL</name>
<keyword evidence="8" id="KW-1185">Reference proteome</keyword>
<protein>
    <submittedName>
        <fullName evidence="7">O-antigen ligase family protein</fullName>
    </submittedName>
</protein>
<feature type="transmembrane region" description="Helical" evidence="5">
    <location>
        <begin position="121"/>
        <end position="145"/>
    </location>
</feature>
<reference evidence="8" key="1">
    <citation type="journal article" date="2019" name="Int. J. Syst. Evol. Microbiol.">
        <title>The Global Catalogue of Microorganisms (GCM) 10K type strain sequencing project: providing services to taxonomists for standard genome sequencing and annotation.</title>
        <authorList>
            <consortium name="The Broad Institute Genomics Platform"/>
            <consortium name="The Broad Institute Genome Sequencing Center for Infectious Disease"/>
            <person name="Wu L."/>
            <person name="Ma J."/>
        </authorList>
    </citation>
    <scope>NUCLEOTIDE SEQUENCE [LARGE SCALE GENOMIC DNA]</scope>
    <source>
        <strain evidence="8">CCUG 55074</strain>
    </source>
</reference>
<feature type="transmembrane region" description="Helical" evidence="5">
    <location>
        <begin position="275"/>
        <end position="294"/>
    </location>
</feature>
<dbReference type="Pfam" id="PF04932">
    <property type="entry name" value="Wzy_C"/>
    <property type="match status" value="1"/>
</dbReference>
<organism evidence="7 8">
    <name type="scientific">Phenylobacterium conjunctum</name>
    <dbReference type="NCBI Taxonomy" id="1298959"/>
    <lineage>
        <taxon>Bacteria</taxon>
        <taxon>Pseudomonadati</taxon>
        <taxon>Pseudomonadota</taxon>
        <taxon>Alphaproteobacteria</taxon>
        <taxon>Caulobacterales</taxon>
        <taxon>Caulobacteraceae</taxon>
        <taxon>Phenylobacterium</taxon>
    </lineage>
</organism>
<feature type="transmembrane region" description="Helical" evidence="5">
    <location>
        <begin position="227"/>
        <end position="244"/>
    </location>
</feature>
<accession>A0ABW3T7M3</accession>
<dbReference type="InterPro" id="IPR051533">
    <property type="entry name" value="WaaL-like"/>
</dbReference>
<dbReference type="PANTHER" id="PTHR37422:SF13">
    <property type="entry name" value="LIPOPOLYSACCHARIDE BIOSYNTHESIS PROTEIN PA4999-RELATED"/>
    <property type="match status" value="1"/>
</dbReference>
<comment type="subcellular location">
    <subcellularLocation>
        <location evidence="1">Membrane</location>
        <topology evidence="1">Multi-pass membrane protein</topology>
    </subcellularLocation>
</comment>
<feature type="transmembrane region" description="Helical" evidence="5">
    <location>
        <begin position="24"/>
        <end position="44"/>
    </location>
</feature>
<feature type="transmembrane region" description="Helical" evidence="5">
    <location>
        <begin position="400"/>
        <end position="417"/>
    </location>
</feature>
<keyword evidence="7" id="KW-0436">Ligase</keyword>
<feature type="transmembrane region" description="Helical" evidence="5">
    <location>
        <begin position="250"/>
        <end position="268"/>
    </location>
</feature>
<evidence type="ECO:0000256" key="3">
    <source>
        <dbReference type="ARBA" id="ARBA00022989"/>
    </source>
</evidence>
<evidence type="ECO:0000256" key="4">
    <source>
        <dbReference type="ARBA" id="ARBA00023136"/>
    </source>
</evidence>
<dbReference type="Proteomes" id="UP001597216">
    <property type="component" value="Unassembled WGS sequence"/>
</dbReference>
<evidence type="ECO:0000313" key="7">
    <source>
        <dbReference type="EMBL" id="MFD1191997.1"/>
    </source>
</evidence>
<dbReference type="RefSeq" id="WP_377354224.1">
    <property type="nucleotide sequence ID" value="NZ_JBHTLQ010000040.1"/>
</dbReference>
<gene>
    <name evidence="7" type="ORF">ACFQ27_15520</name>
</gene>
<evidence type="ECO:0000256" key="2">
    <source>
        <dbReference type="ARBA" id="ARBA00022692"/>
    </source>
</evidence>
<dbReference type="GO" id="GO:0016874">
    <property type="term" value="F:ligase activity"/>
    <property type="evidence" value="ECO:0007669"/>
    <property type="project" value="UniProtKB-KW"/>
</dbReference>
<feature type="transmembrane region" description="Helical" evidence="5">
    <location>
        <begin position="368"/>
        <end position="388"/>
    </location>
</feature>
<evidence type="ECO:0000313" key="8">
    <source>
        <dbReference type="Proteomes" id="UP001597216"/>
    </source>
</evidence>
<keyword evidence="2 5" id="KW-0812">Transmembrane</keyword>
<dbReference type="PANTHER" id="PTHR37422">
    <property type="entry name" value="TEICHURONIC ACID BIOSYNTHESIS PROTEIN TUAE"/>
    <property type="match status" value="1"/>
</dbReference>
<dbReference type="EMBL" id="JBHTLQ010000040">
    <property type="protein sequence ID" value="MFD1191997.1"/>
    <property type="molecule type" value="Genomic_DNA"/>
</dbReference>
<feature type="domain" description="O-antigen ligase-related" evidence="6">
    <location>
        <begin position="233"/>
        <end position="374"/>
    </location>
</feature>
<keyword evidence="3 5" id="KW-1133">Transmembrane helix</keyword>
<comment type="caution">
    <text evidence="7">The sequence shown here is derived from an EMBL/GenBank/DDBJ whole genome shotgun (WGS) entry which is preliminary data.</text>
</comment>
<feature type="transmembrane region" description="Helical" evidence="5">
    <location>
        <begin position="50"/>
        <end position="67"/>
    </location>
</feature>
<evidence type="ECO:0000259" key="6">
    <source>
        <dbReference type="Pfam" id="PF04932"/>
    </source>
</evidence>
<evidence type="ECO:0000256" key="1">
    <source>
        <dbReference type="ARBA" id="ARBA00004141"/>
    </source>
</evidence>
<keyword evidence="4 5" id="KW-0472">Membrane</keyword>
<dbReference type="InterPro" id="IPR007016">
    <property type="entry name" value="O-antigen_ligase-rel_domated"/>
</dbReference>
<proteinExistence type="predicted"/>
<feature type="transmembrane region" description="Helical" evidence="5">
    <location>
        <begin position="197"/>
        <end position="215"/>
    </location>
</feature>
<feature type="transmembrane region" description="Helical" evidence="5">
    <location>
        <begin position="157"/>
        <end position="177"/>
    </location>
</feature>
<evidence type="ECO:0000256" key="5">
    <source>
        <dbReference type="SAM" id="Phobius"/>
    </source>
</evidence>
<feature type="transmembrane region" description="Helical" evidence="5">
    <location>
        <begin position="79"/>
        <end position="101"/>
    </location>
</feature>